<dbReference type="InterPro" id="IPR016180">
    <property type="entry name" value="Ribosomal_uL16_dom"/>
</dbReference>
<organism evidence="5 6">
    <name type="scientific">Naganishia liquefaciens</name>
    <dbReference type="NCBI Taxonomy" id="104408"/>
    <lineage>
        <taxon>Eukaryota</taxon>
        <taxon>Fungi</taxon>
        <taxon>Dikarya</taxon>
        <taxon>Basidiomycota</taxon>
        <taxon>Agaricomycotina</taxon>
        <taxon>Tremellomycetes</taxon>
        <taxon>Filobasidiales</taxon>
        <taxon>Filobasidiaceae</taxon>
        <taxon>Naganishia</taxon>
    </lineage>
</organism>
<dbReference type="Pfam" id="PF00252">
    <property type="entry name" value="Ribosomal_L16"/>
    <property type="match status" value="1"/>
</dbReference>
<dbReference type="OrthoDB" id="268521at2759"/>
<evidence type="ECO:0000256" key="3">
    <source>
        <dbReference type="ARBA" id="ARBA00023274"/>
    </source>
</evidence>
<evidence type="ECO:0000256" key="4">
    <source>
        <dbReference type="RuleBase" id="RU004413"/>
    </source>
</evidence>
<dbReference type="NCBIfam" id="TIGR01164">
    <property type="entry name" value="rplP_bact"/>
    <property type="match status" value="1"/>
</dbReference>
<dbReference type="PANTHER" id="PTHR12220">
    <property type="entry name" value="50S/60S RIBOSOMAL PROTEIN L16"/>
    <property type="match status" value="1"/>
</dbReference>
<dbReference type="EMBL" id="BLZA01000005">
    <property type="protein sequence ID" value="GHJ84031.1"/>
    <property type="molecule type" value="Genomic_DNA"/>
</dbReference>
<accession>A0A8H3TMU5</accession>
<evidence type="ECO:0000313" key="5">
    <source>
        <dbReference type="EMBL" id="GHJ84031.1"/>
    </source>
</evidence>
<reference evidence="5" key="1">
    <citation type="submission" date="2020-07" db="EMBL/GenBank/DDBJ databases">
        <title>Draft Genome Sequence of a Deep-Sea Yeast, Naganishia (Cryptococcus) liquefaciens strain N6.</title>
        <authorList>
            <person name="Han Y.W."/>
            <person name="Kajitani R."/>
            <person name="Morimoto H."/>
            <person name="Parhat M."/>
            <person name="Tsubouchi H."/>
            <person name="Bakenova O."/>
            <person name="Ogata M."/>
            <person name="Argunhan B."/>
            <person name="Aoki R."/>
            <person name="Kajiwara S."/>
            <person name="Itoh T."/>
            <person name="Iwasaki H."/>
        </authorList>
    </citation>
    <scope>NUCLEOTIDE SEQUENCE</scope>
    <source>
        <strain evidence="5">N6</strain>
    </source>
</reference>
<dbReference type="GO" id="GO:0032543">
    <property type="term" value="P:mitochondrial translation"/>
    <property type="evidence" value="ECO:0007669"/>
    <property type="project" value="TreeGrafter"/>
</dbReference>
<dbReference type="InterPro" id="IPR036920">
    <property type="entry name" value="Ribosomal_uL16_sf"/>
</dbReference>
<proteinExistence type="inferred from homology"/>
<comment type="caution">
    <text evidence="5">The sequence shown here is derived from an EMBL/GenBank/DDBJ whole genome shotgun (WGS) entry which is preliminary data.</text>
</comment>
<dbReference type="Proteomes" id="UP000620104">
    <property type="component" value="Unassembled WGS sequence"/>
</dbReference>
<dbReference type="GO" id="GO:0005762">
    <property type="term" value="C:mitochondrial large ribosomal subunit"/>
    <property type="evidence" value="ECO:0007669"/>
    <property type="project" value="TreeGrafter"/>
</dbReference>
<evidence type="ECO:0008006" key="7">
    <source>
        <dbReference type="Google" id="ProtNLM"/>
    </source>
</evidence>
<dbReference type="GO" id="GO:0019843">
    <property type="term" value="F:rRNA binding"/>
    <property type="evidence" value="ECO:0007669"/>
    <property type="project" value="InterPro"/>
</dbReference>
<keyword evidence="3 4" id="KW-0687">Ribonucleoprotein</keyword>
<protein>
    <recommendedName>
        <fullName evidence="7">50S ribosomal protein L16</fullName>
    </recommendedName>
</protein>
<evidence type="ECO:0000256" key="1">
    <source>
        <dbReference type="ARBA" id="ARBA00008931"/>
    </source>
</evidence>
<keyword evidence="6" id="KW-1185">Reference proteome</keyword>
<dbReference type="InterPro" id="IPR000114">
    <property type="entry name" value="Ribosomal_uL16_bact-type"/>
</dbReference>
<dbReference type="InterPro" id="IPR020798">
    <property type="entry name" value="Ribosomal_uL16_CS"/>
</dbReference>
<dbReference type="AlphaFoldDB" id="A0A8H3TMU5"/>
<evidence type="ECO:0000256" key="2">
    <source>
        <dbReference type="ARBA" id="ARBA00022980"/>
    </source>
</evidence>
<dbReference type="Gene3D" id="3.90.1170.10">
    <property type="entry name" value="Ribosomal protein L10e/L16"/>
    <property type="match status" value="1"/>
</dbReference>
<dbReference type="CDD" id="cd01433">
    <property type="entry name" value="Ribosomal_L16_L10e"/>
    <property type="match status" value="1"/>
</dbReference>
<evidence type="ECO:0000313" key="6">
    <source>
        <dbReference type="Proteomes" id="UP000620104"/>
    </source>
</evidence>
<sequence length="239" mass="25608">MLRSLFASVLPNTLATAVRPSVQTPLRAASNALVSESRGWSQVWQGQQRWRSQLAPKRTKYRKAHKGRVSLPTGGSTKGTTLQLGSFGLRLLESTRLTAKQLTSAEVAVKRKIKPVKGAECWMRVFPDVPVCVKGNETRMGKGKGAFEYWACRVPMGRVVFEVGGGGIREEIAKEALRLASAKLPVQTEFISINSLPRLGSTLVSKATVTQTGASKAEIPVDAIPEGPADTALAGATAP</sequence>
<dbReference type="PANTHER" id="PTHR12220:SF13">
    <property type="entry name" value="LARGE RIBOSOMAL SUBUNIT PROTEIN UL16M"/>
    <property type="match status" value="1"/>
</dbReference>
<dbReference type="GO" id="GO:0003735">
    <property type="term" value="F:structural constituent of ribosome"/>
    <property type="evidence" value="ECO:0007669"/>
    <property type="project" value="InterPro"/>
</dbReference>
<dbReference type="PRINTS" id="PR00060">
    <property type="entry name" value="RIBOSOMALL16"/>
</dbReference>
<dbReference type="PROSITE" id="PS00701">
    <property type="entry name" value="RIBOSOMAL_L16_2"/>
    <property type="match status" value="1"/>
</dbReference>
<comment type="similarity">
    <text evidence="1 4">Belongs to the universal ribosomal protein uL16 family.</text>
</comment>
<dbReference type="SUPFAM" id="SSF54686">
    <property type="entry name" value="Ribosomal protein L16p/L10e"/>
    <property type="match status" value="1"/>
</dbReference>
<gene>
    <name evidence="5" type="ORF">NliqN6_0433</name>
</gene>
<name>A0A8H3TMU5_9TREE</name>
<keyword evidence="2 4" id="KW-0689">Ribosomal protein</keyword>
<dbReference type="InterPro" id="IPR047873">
    <property type="entry name" value="Ribosomal_uL16"/>
</dbReference>